<dbReference type="PRINTS" id="PR00313">
    <property type="entry name" value="CABNDNGRPT"/>
</dbReference>
<dbReference type="InterPro" id="IPR001343">
    <property type="entry name" value="Hemolysn_Ca-bd"/>
</dbReference>
<evidence type="ECO:0000313" key="1">
    <source>
        <dbReference type="EMBL" id="MDQ2106792.1"/>
    </source>
</evidence>
<dbReference type="SUPFAM" id="SSF51120">
    <property type="entry name" value="beta-Roll"/>
    <property type="match status" value="1"/>
</dbReference>
<evidence type="ECO:0000313" key="2">
    <source>
        <dbReference type="Proteomes" id="UP001227317"/>
    </source>
</evidence>
<protein>
    <submittedName>
        <fullName evidence="1">Calcium-binding-like protein</fullName>
    </submittedName>
</protein>
<comment type="caution">
    <text evidence="1">The sequence shown here is derived from an EMBL/GenBank/DDBJ whole genome shotgun (WGS) entry which is preliminary data.</text>
</comment>
<dbReference type="Gene3D" id="2.150.10.10">
    <property type="entry name" value="Serralysin-like metalloprotease, C-terminal"/>
    <property type="match status" value="1"/>
</dbReference>
<feature type="non-terminal residue" evidence="1">
    <location>
        <position position="174"/>
    </location>
</feature>
<dbReference type="EMBL" id="JAUJFI010000400">
    <property type="protein sequence ID" value="MDQ2106792.1"/>
    <property type="molecule type" value="Genomic_DNA"/>
</dbReference>
<feature type="non-terminal residue" evidence="1">
    <location>
        <position position="1"/>
    </location>
</feature>
<name>A0ABU0WSK7_9PROT</name>
<dbReference type="Pfam" id="PF00353">
    <property type="entry name" value="HemolysinCabind"/>
    <property type="match status" value="1"/>
</dbReference>
<dbReference type="Proteomes" id="UP001227317">
    <property type="component" value="Unassembled WGS sequence"/>
</dbReference>
<accession>A0ABU0WSK7</accession>
<organism evidence="1 2">
    <name type="scientific">Azospirillum isscasi</name>
    <dbReference type="NCBI Taxonomy" id="3053926"/>
    <lineage>
        <taxon>Bacteria</taxon>
        <taxon>Pseudomonadati</taxon>
        <taxon>Pseudomonadota</taxon>
        <taxon>Alphaproteobacteria</taxon>
        <taxon>Rhodospirillales</taxon>
        <taxon>Azospirillaceae</taxon>
        <taxon>Azospirillum</taxon>
    </lineage>
</organism>
<reference evidence="1 2" key="1">
    <citation type="submission" date="2023-06" db="EMBL/GenBank/DDBJ databases">
        <title>Azospirillum isscasensis sp.nov, a bacterium isolated from rhizosphere soil of rice.</title>
        <authorList>
            <person name="Wang H."/>
        </authorList>
    </citation>
    <scope>NUCLEOTIDE SEQUENCE [LARGE SCALE GENOMIC DNA]</scope>
    <source>
        <strain evidence="1 2">C340-1</strain>
    </source>
</reference>
<dbReference type="InterPro" id="IPR011049">
    <property type="entry name" value="Serralysin-like_metalloprot_C"/>
</dbReference>
<proteinExistence type="predicted"/>
<gene>
    <name evidence="1" type="ORF">QSG27_29190</name>
</gene>
<sequence length="174" mass="18124">AMQRIVDGVTEDVKAYAYEGPVSTLQWTFLGDARSEVLGGSDGNDFINLLGGDDAASGGAGDDVLDGGSGSNWLIGGSGKDTFFVDGRGTETTWSTVTDLEQGEWSTLWGYKEGTSTLRWEEMGGAEGYKGATVHCDIDGNGTVDASMTFAGKAVGAMTVTTGTMGDQNYIAFI</sequence>
<keyword evidence="2" id="KW-1185">Reference proteome</keyword>